<dbReference type="OMA" id="FIFQYLM"/>
<feature type="transmembrane region" description="Helical" evidence="1">
    <location>
        <begin position="197"/>
        <end position="218"/>
    </location>
</feature>
<feature type="transmembrane region" description="Helical" evidence="1">
    <location>
        <begin position="140"/>
        <end position="159"/>
    </location>
</feature>
<proteinExistence type="predicted"/>
<comment type="caution">
    <text evidence="2">The sequence shown here is derived from an EMBL/GenBank/DDBJ whole genome shotgun (WGS) entry which is preliminary data.</text>
</comment>
<dbReference type="Proteomes" id="UP000683925">
    <property type="component" value="Unassembled WGS sequence"/>
</dbReference>
<feature type="transmembrane region" description="Helical" evidence="1">
    <location>
        <begin position="230"/>
        <end position="249"/>
    </location>
</feature>
<sequence length="332" mass="38864">MKIDQQSYFISKDKLGKFSCIKIQQSIQIFHQFQNKKEIYKMSNFDQAQSTNVPLVVTQQEISQQGIFNQTSKTLGWYQYFPESNGFATQELSTHDQQMLFIVKLYAFLASLFIFQYLMVILFYYSNQFRWSLISYDYQPFYWVILGVTIMLGLMAYFIKQTRNPPINLIVSLLYSFGVGCVLQAPHAERLLWNEISLLIILYQFCMTVCTFGTLIAYKFQDSQFMNGSYILLFALILDVFIILIFILIYVELAWLIVISVIVHLIYACLLLFETKLIQRGKFNLSLNEYVSGALFIYIEVTLFFVFLAILFFIFIFVAIIVLIGTFIAHKK</sequence>
<evidence type="ECO:0000313" key="2">
    <source>
        <dbReference type="EMBL" id="CAD8166651.1"/>
    </source>
</evidence>
<keyword evidence="1" id="KW-0812">Transmembrane</keyword>
<feature type="transmembrane region" description="Helical" evidence="1">
    <location>
        <begin position="295"/>
        <end position="328"/>
    </location>
</feature>
<name>A0A8S1UNZ4_PAROT</name>
<accession>A0A8S1UNZ4</accession>
<keyword evidence="1" id="KW-0472">Membrane</keyword>
<evidence type="ECO:0000313" key="3">
    <source>
        <dbReference type="Proteomes" id="UP000683925"/>
    </source>
</evidence>
<keyword evidence="1" id="KW-1133">Transmembrane helix</keyword>
<evidence type="ECO:0000256" key="1">
    <source>
        <dbReference type="SAM" id="Phobius"/>
    </source>
</evidence>
<evidence type="ECO:0008006" key="4">
    <source>
        <dbReference type="Google" id="ProtNLM"/>
    </source>
</evidence>
<gene>
    <name evidence="2" type="ORF">POCTA_138.1.T0480268</name>
</gene>
<feature type="transmembrane region" description="Helical" evidence="1">
    <location>
        <begin position="255"/>
        <end position="274"/>
    </location>
</feature>
<dbReference type="OrthoDB" id="307588at2759"/>
<feature type="transmembrane region" description="Helical" evidence="1">
    <location>
        <begin position="105"/>
        <end position="125"/>
    </location>
</feature>
<organism evidence="2 3">
    <name type="scientific">Paramecium octaurelia</name>
    <dbReference type="NCBI Taxonomy" id="43137"/>
    <lineage>
        <taxon>Eukaryota</taxon>
        <taxon>Sar</taxon>
        <taxon>Alveolata</taxon>
        <taxon>Ciliophora</taxon>
        <taxon>Intramacronucleata</taxon>
        <taxon>Oligohymenophorea</taxon>
        <taxon>Peniculida</taxon>
        <taxon>Parameciidae</taxon>
        <taxon>Paramecium</taxon>
    </lineage>
</organism>
<reference evidence="2" key="1">
    <citation type="submission" date="2021-01" db="EMBL/GenBank/DDBJ databases">
        <authorList>
            <consortium name="Genoscope - CEA"/>
            <person name="William W."/>
        </authorList>
    </citation>
    <scope>NUCLEOTIDE SEQUENCE</scope>
</reference>
<protein>
    <recommendedName>
        <fullName evidence="4">Transmembrane protein</fullName>
    </recommendedName>
</protein>
<feature type="transmembrane region" description="Helical" evidence="1">
    <location>
        <begin position="166"/>
        <end position="185"/>
    </location>
</feature>
<dbReference type="EMBL" id="CAJJDP010000048">
    <property type="protein sequence ID" value="CAD8166651.1"/>
    <property type="molecule type" value="Genomic_DNA"/>
</dbReference>
<dbReference type="AlphaFoldDB" id="A0A8S1UNZ4"/>
<keyword evidence="3" id="KW-1185">Reference proteome</keyword>